<accession>A0ABP4N829</accession>
<feature type="transmembrane region" description="Helical" evidence="1">
    <location>
        <begin position="20"/>
        <end position="42"/>
    </location>
</feature>
<keyword evidence="3" id="KW-1185">Reference proteome</keyword>
<evidence type="ECO:0000313" key="3">
    <source>
        <dbReference type="Proteomes" id="UP001500350"/>
    </source>
</evidence>
<proteinExistence type="predicted"/>
<organism evidence="2 3">
    <name type="scientific">Dermacoccus profundi</name>
    <dbReference type="NCBI Taxonomy" id="322602"/>
    <lineage>
        <taxon>Bacteria</taxon>
        <taxon>Bacillati</taxon>
        <taxon>Actinomycetota</taxon>
        <taxon>Actinomycetes</taxon>
        <taxon>Micrococcales</taxon>
        <taxon>Dermacoccaceae</taxon>
        <taxon>Dermacoccus</taxon>
    </lineage>
</organism>
<evidence type="ECO:0000313" key="2">
    <source>
        <dbReference type="EMBL" id="GAA1555588.1"/>
    </source>
</evidence>
<reference evidence="3" key="1">
    <citation type="journal article" date="2019" name="Int. J. Syst. Evol. Microbiol.">
        <title>The Global Catalogue of Microorganisms (GCM) 10K type strain sequencing project: providing services to taxonomists for standard genome sequencing and annotation.</title>
        <authorList>
            <consortium name="The Broad Institute Genomics Platform"/>
            <consortium name="The Broad Institute Genome Sequencing Center for Infectious Disease"/>
            <person name="Wu L."/>
            <person name="Ma J."/>
        </authorList>
    </citation>
    <scope>NUCLEOTIDE SEQUENCE [LARGE SCALE GENOMIC DNA]</scope>
    <source>
        <strain evidence="3">JCM 14589</strain>
    </source>
</reference>
<dbReference type="RefSeq" id="WP_182434768.1">
    <property type="nucleotide sequence ID" value="NZ_BAAANW010000001.1"/>
</dbReference>
<dbReference type="Proteomes" id="UP001500350">
    <property type="component" value="Unassembled WGS sequence"/>
</dbReference>
<dbReference type="EMBL" id="BAAANW010000001">
    <property type="protein sequence ID" value="GAA1555588.1"/>
    <property type="molecule type" value="Genomic_DNA"/>
</dbReference>
<keyword evidence="1" id="KW-0472">Membrane</keyword>
<evidence type="ECO:0000256" key="1">
    <source>
        <dbReference type="SAM" id="Phobius"/>
    </source>
</evidence>
<protein>
    <recommendedName>
        <fullName evidence="4">Succinate dehydrogenase</fullName>
    </recommendedName>
</protein>
<name>A0ABP4N829_9MICO</name>
<sequence length="45" mass="4751">MTWSPTVQRLADKPPVALRAGLVAILLALAAVHLLRGFGLILSPC</sequence>
<gene>
    <name evidence="2" type="ORF">GCM10009763_00840</name>
</gene>
<keyword evidence="1" id="KW-0812">Transmembrane</keyword>
<evidence type="ECO:0008006" key="4">
    <source>
        <dbReference type="Google" id="ProtNLM"/>
    </source>
</evidence>
<comment type="caution">
    <text evidence="2">The sequence shown here is derived from an EMBL/GenBank/DDBJ whole genome shotgun (WGS) entry which is preliminary data.</text>
</comment>
<keyword evidence="1" id="KW-1133">Transmembrane helix</keyword>